<dbReference type="GO" id="GO:0006152">
    <property type="term" value="P:purine nucleoside catabolic process"/>
    <property type="evidence" value="ECO:0007669"/>
    <property type="project" value="TreeGrafter"/>
</dbReference>
<dbReference type="Pfam" id="PF01156">
    <property type="entry name" value="IU_nuc_hydro"/>
    <property type="match status" value="1"/>
</dbReference>
<evidence type="ECO:0000313" key="6">
    <source>
        <dbReference type="Proteomes" id="UP000183365"/>
    </source>
</evidence>
<dbReference type="VEuPathDB" id="FungiDB:HGUI_01436"/>
<comment type="similarity">
    <text evidence="1">Belongs to the IUNH family.</text>
</comment>
<keyword evidence="2" id="KW-0378">Hydrolase</keyword>
<dbReference type="InterPro" id="IPR036452">
    <property type="entry name" value="Ribo_hydro-like"/>
</dbReference>
<dbReference type="GO" id="GO:0008477">
    <property type="term" value="F:purine nucleosidase activity"/>
    <property type="evidence" value="ECO:0007669"/>
    <property type="project" value="TreeGrafter"/>
</dbReference>
<dbReference type="AlphaFoldDB" id="A0A1L0B0B3"/>
<dbReference type="GO" id="GO:0005829">
    <property type="term" value="C:cytosol"/>
    <property type="evidence" value="ECO:0007669"/>
    <property type="project" value="TreeGrafter"/>
</dbReference>
<dbReference type="Gene3D" id="3.90.245.10">
    <property type="entry name" value="Ribonucleoside hydrolase-like"/>
    <property type="match status" value="1"/>
</dbReference>
<dbReference type="InterPro" id="IPR001910">
    <property type="entry name" value="Inosine/uridine_hydrolase_dom"/>
</dbReference>
<protein>
    <recommendedName>
        <fullName evidence="4">Inosine/uridine-preferring nucleoside hydrolase domain-containing protein</fullName>
    </recommendedName>
</protein>
<name>A0A1L0B0B3_9ASCO</name>
<dbReference type="EMBL" id="FQNF01000019">
    <property type="protein sequence ID" value="SGZ39236.1"/>
    <property type="molecule type" value="Genomic_DNA"/>
</dbReference>
<dbReference type="Proteomes" id="UP000183365">
    <property type="component" value="Unassembled WGS sequence"/>
</dbReference>
<feature type="domain" description="Inosine/uridine-preferring nucleoside hydrolase" evidence="4">
    <location>
        <begin position="7"/>
        <end position="204"/>
    </location>
</feature>
<dbReference type="SUPFAM" id="SSF53590">
    <property type="entry name" value="Nucleoside hydrolase"/>
    <property type="match status" value="1"/>
</dbReference>
<keyword evidence="6" id="KW-1185">Reference proteome</keyword>
<dbReference type="PANTHER" id="PTHR12304:SF4">
    <property type="entry name" value="URIDINE NUCLEOSIDASE"/>
    <property type="match status" value="1"/>
</dbReference>
<evidence type="ECO:0000259" key="4">
    <source>
        <dbReference type="Pfam" id="PF01156"/>
    </source>
</evidence>
<organism evidence="5 6">
    <name type="scientific">Hanseniaspora guilliermondii</name>
    <dbReference type="NCBI Taxonomy" id="56406"/>
    <lineage>
        <taxon>Eukaryota</taxon>
        <taxon>Fungi</taxon>
        <taxon>Dikarya</taxon>
        <taxon>Ascomycota</taxon>
        <taxon>Saccharomycotina</taxon>
        <taxon>Saccharomycetes</taxon>
        <taxon>Saccharomycodales</taxon>
        <taxon>Saccharomycodaceae</taxon>
        <taxon>Hanseniaspora</taxon>
    </lineage>
</organism>
<reference evidence="6" key="1">
    <citation type="submission" date="2016-11" db="EMBL/GenBank/DDBJ databases">
        <authorList>
            <person name="Guldener U."/>
        </authorList>
    </citation>
    <scope>NUCLEOTIDE SEQUENCE [LARGE SCALE GENOMIC DNA]</scope>
</reference>
<accession>A0A1L0B0B3</accession>
<evidence type="ECO:0000313" key="5">
    <source>
        <dbReference type="EMBL" id="SGZ39236.1"/>
    </source>
</evidence>
<gene>
    <name evidence="5" type="ORF">HGUI_01436</name>
</gene>
<dbReference type="InterPro" id="IPR023186">
    <property type="entry name" value="IUNH"/>
</dbReference>
<dbReference type="OrthoDB" id="432381at2759"/>
<evidence type="ECO:0000256" key="3">
    <source>
        <dbReference type="ARBA" id="ARBA00023295"/>
    </source>
</evidence>
<sequence length="356" mass="40965">MDNKVNIFIDCCADIDDSLIINTLISLFINYDNINIIGISISYGKSWFDVNPHKIQQILNAFQINKQIDIFKGVNHSLYSENKLGSLSHYVSRLNYPSITGDILKSKFEELKNGKNVFVSLTNLTCFSTLIMQCPNLRLFIDKFICLAGAFNEDIDKEINIMMDPNAANHVLHDPIMKNKVIMFPYSVTSKFCIEEHKFANLKDSIPHYLLKSGEQKHPLFPTSDDILNKVIVHGLPALICISEYIKEDSNAYDWGYKEHRLIFTTENPYKGKANILKVVENEDSACKLLDIDQRGSAVVYDMNYDEAWKTFCHLLNEADDTYTRISNNWYSKNIKLLSMLVLSLSLFLSFIYRVY</sequence>
<dbReference type="PANTHER" id="PTHR12304">
    <property type="entry name" value="INOSINE-URIDINE PREFERRING NUCLEOSIDE HYDROLASE"/>
    <property type="match status" value="1"/>
</dbReference>
<proteinExistence type="inferred from homology"/>
<evidence type="ECO:0000256" key="2">
    <source>
        <dbReference type="ARBA" id="ARBA00022801"/>
    </source>
</evidence>
<keyword evidence="3" id="KW-0326">Glycosidase</keyword>
<evidence type="ECO:0000256" key="1">
    <source>
        <dbReference type="ARBA" id="ARBA00009176"/>
    </source>
</evidence>